<dbReference type="EMBL" id="CP028359">
    <property type="protein sequence ID" value="AXN02594.1"/>
    <property type="molecule type" value="Genomic_DNA"/>
</dbReference>
<keyword evidence="6 8" id="KW-0030">Aminoacyl-tRNA synthetase</keyword>
<dbReference type="Pfam" id="PF00587">
    <property type="entry name" value="tRNA-synt_2b"/>
    <property type="match status" value="1"/>
</dbReference>
<evidence type="ECO:0000256" key="4">
    <source>
        <dbReference type="ARBA" id="ARBA00022840"/>
    </source>
</evidence>
<dbReference type="RefSeq" id="WP_158380310.1">
    <property type="nucleotide sequence ID" value="NZ_CP028359.1"/>
</dbReference>
<name>A0A346E0T9_9FLAO</name>
<evidence type="ECO:0000256" key="5">
    <source>
        <dbReference type="ARBA" id="ARBA00022917"/>
    </source>
</evidence>
<dbReference type="PANTHER" id="PTHR10745">
    <property type="entry name" value="GLYCYL-TRNA SYNTHETASE/DNA POLYMERASE SUBUNIT GAMMA-2"/>
    <property type="match status" value="1"/>
</dbReference>
<dbReference type="InterPro" id="IPR004154">
    <property type="entry name" value="Anticodon-bd"/>
</dbReference>
<keyword evidence="2" id="KW-0436">Ligase</keyword>
<dbReference type="PANTHER" id="PTHR10745:SF8">
    <property type="entry name" value="DNA POLYMERASE SUBUNIT GAMMA-2, MITOCHONDRIAL"/>
    <property type="match status" value="1"/>
</dbReference>
<dbReference type="InterPro" id="IPR006195">
    <property type="entry name" value="aa-tRNA-synth_II"/>
</dbReference>
<dbReference type="GO" id="GO:0005524">
    <property type="term" value="F:ATP binding"/>
    <property type="evidence" value="ECO:0007669"/>
    <property type="project" value="UniProtKB-KW"/>
</dbReference>
<keyword evidence="4" id="KW-0067">ATP-binding</keyword>
<evidence type="ECO:0000256" key="2">
    <source>
        <dbReference type="ARBA" id="ARBA00022598"/>
    </source>
</evidence>
<sequence>MRNHKISLKEIVSYAKKYGFIFPTSEIYDGINAIYDYGPYGIHLKNNIKEYWWRSMIQINENIIGLDTSILMHPKIWKASGHAERFKEIFLYNKSKNYSYRLDFLLEKIFKPNSKGDNYLCKKLCKIKTKKNNLKKRIIQYIADNIVLKKYKKILVLVKKFQDKWNYIYEYKLMFQIDFKKQTIYLRPETAQGIFTNFLNVQNSSKLKIPFGIAQIGKVFRNEIMARQFIFRMREFEQMEMQFFIHHKDEDKWFKYWKNKRLIWHLTIGLGEKKYRYFEHEQLAHYAKQAYDIQFNFPFGFKELEGIHSRRNFDLKKHEKYSKKKLRVFDKENQRYYIPYIIETSVGIDRIFLAILSSSLKMEVLKQKTKRTVLKINPSLAPVKAAIFPLIQDKRLIAYAKYIFNSLKTSFLLTYEENDSIGKRYRRQDAIGTPICVTIDFKTLKDKCVTIRYRDSMLQKRVLIKNLKKEIKQETSINKLLTKFLMLESTK</sequence>
<dbReference type="Proteomes" id="UP000257017">
    <property type="component" value="Chromosome"/>
</dbReference>
<dbReference type="InterPro" id="IPR045864">
    <property type="entry name" value="aa-tRNA-synth_II/BPL/LPL"/>
</dbReference>
<gene>
    <name evidence="8" type="ORF">C9I73_046</name>
</gene>
<dbReference type="Pfam" id="PF03129">
    <property type="entry name" value="HGTP_anticodon"/>
    <property type="match status" value="1"/>
</dbReference>
<dbReference type="AlphaFoldDB" id="A0A346E0T9"/>
<dbReference type="GO" id="GO:0015966">
    <property type="term" value="P:diadenosine tetraphosphate biosynthetic process"/>
    <property type="evidence" value="ECO:0007669"/>
    <property type="project" value="UniProtKB-ARBA"/>
</dbReference>
<dbReference type="OrthoDB" id="9760853at2"/>
<keyword evidence="3" id="KW-0547">Nucleotide-binding</keyword>
<dbReference type="SUPFAM" id="SSF52954">
    <property type="entry name" value="Class II aaRS ABD-related"/>
    <property type="match status" value="1"/>
</dbReference>
<evidence type="ECO:0000256" key="1">
    <source>
        <dbReference type="ARBA" id="ARBA00022490"/>
    </source>
</evidence>
<dbReference type="InterPro" id="IPR002314">
    <property type="entry name" value="aa-tRNA-synt_IIb"/>
</dbReference>
<evidence type="ECO:0000256" key="3">
    <source>
        <dbReference type="ARBA" id="ARBA00022741"/>
    </source>
</evidence>
<protein>
    <submittedName>
        <fullName evidence="8">Glycyl-tRNA synthetase</fullName>
    </submittedName>
</protein>
<dbReference type="FunFam" id="3.40.50.800:FF:000002">
    <property type="entry name" value="Glycine--tRNA ligase"/>
    <property type="match status" value="1"/>
</dbReference>
<dbReference type="InterPro" id="IPR036621">
    <property type="entry name" value="Anticodon-bd_dom_sf"/>
</dbReference>
<feature type="domain" description="Aminoacyl-transfer RNA synthetases class-II family profile" evidence="7">
    <location>
        <begin position="10"/>
        <end position="382"/>
    </location>
</feature>
<organism evidence="8 9">
    <name type="scientific">Candidatus Karelsulcia muelleri</name>
    <dbReference type="NCBI Taxonomy" id="336810"/>
    <lineage>
        <taxon>Bacteria</taxon>
        <taxon>Pseudomonadati</taxon>
        <taxon>Bacteroidota</taxon>
        <taxon>Flavobacteriia</taxon>
        <taxon>Flavobacteriales</taxon>
        <taxon>Candidatus Karelsulcia</taxon>
    </lineage>
</organism>
<evidence type="ECO:0000256" key="6">
    <source>
        <dbReference type="ARBA" id="ARBA00023146"/>
    </source>
</evidence>
<dbReference type="InterPro" id="IPR027031">
    <property type="entry name" value="Gly-tRNA_synthase/POLG2"/>
</dbReference>
<dbReference type="GO" id="GO:0070062">
    <property type="term" value="C:extracellular exosome"/>
    <property type="evidence" value="ECO:0007669"/>
    <property type="project" value="UniProtKB-ARBA"/>
</dbReference>
<evidence type="ECO:0000259" key="7">
    <source>
        <dbReference type="PROSITE" id="PS50862"/>
    </source>
</evidence>
<keyword evidence="5" id="KW-0648">Protein biosynthesis</keyword>
<dbReference type="PROSITE" id="PS50862">
    <property type="entry name" value="AA_TRNA_LIGASE_II"/>
    <property type="match status" value="1"/>
</dbReference>
<dbReference type="GO" id="GO:1990742">
    <property type="term" value="C:microvesicle"/>
    <property type="evidence" value="ECO:0007669"/>
    <property type="project" value="UniProtKB-ARBA"/>
</dbReference>
<dbReference type="GO" id="GO:0006426">
    <property type="term" value="P:glycyl-tRNA aminoacylation"/>
    <property type="evidence" value="ECO:0007669"/>
    <property type="project" value="TreeGrafter"/>
</dbReference>
<evidence type="ECO:0000313" key="9">
    <source>
        <dbReference type="Proteomes" id="UP000257017"/>
    </source>
</evidence>
<dbReference type="GO" id="GO:0004081">
    <property type="term" value="F:bis(5'-nucleosyl)-tetraphosphatase (asymmetrical) activity"/>
    <property type="evidence" value="ECO:0007669"/>
    <property type="project" value="UniProtKB-ARBA"/>
</dbReference>
<dbReference type="NCBIfam" id="NF003211">
    <property type="entry name" value="PRK04173.1"/>
    <property type="match status" value="1"/>
</dbReference>
<dbReference type="SUPFAM" id="SSF55681">
    <property type="entry name" value="Class II aaRS and biotin synthetases"/>
    <property type="match status" value="1"/>
</dbReference>
<accession>A0A346E0T9</accession>
<dbReference type="GO" id="GO:0004820">
    <property type="term" value="F:glycine-tRNA ligase activity"/>
    <property type="evidence" value="ECO:0007669"/>
    <property type="project" value="UniProtKB-ARBA"/>
</dbReference>
<evidence type="ECO:0000313" key="8">
    <source>
        <dbReference type="EMBL" id="AXN02594.1"/>
    </source>
</evidence>
<reference evidence="8 9" key="1">
    <citation type="submission" date="2018-03" db="EMBL/GenBank/DDBJ databases">
        <title>A parallel universe: an anciently diverged bacterial symbiosis in a Hawaiian planthopper (Hemiptera: Cixiidae) reveals rearranged nutritional responsibilities.</title>
        <authorList>
            <person name="Bennett G."/>
            <person name="Mao M."/>
        </authorList>
    </citation>
    <scope>NUCLEOTIDE SEQUENCE [LARGE SCALE GENOMIC DNA]</scope>
    <source>
        <strain evidence="8 9">OLIH</strain>
    </source>
</reference>
<proteinExistence type="predicted"/>
<dbReference type="PRINTS" id="PR01043">
    <property type="entry name" value="TRNASYNTHGLY"/>
</dbReference>
<dbReference type="GO" id="GO:0005737">
    <property type="term" value="C:cytoplasm"/>
    <property type="evidence" value="ECO:0007669"/>
    <property type="project" value="TreeGrafter"/>
</dbReference>
<dbReference type="Gene3D" id="3.30.930.10">
    <property type="entry name" value="Bira Bifunctional Protein, Domain 2"/>
    <property type="match status" value="1"/>
</dbReference>
<keyword evidence="1" id="KW-0963">Cytoplasm</keyword>
<dbReference type="Gene3D" id="3.40.50.800">
    <property type="entry name" value="Anticodon-binding domain"/>
    <property type="match status" value="1"/>
</dbReference>